<evidence type="ECO:0000256" key="7">
    <source>
        <dbReference type="ARBA" id="ARBA00023070"/>
    </source>
</evidence>
<comment type="pathway">
    <text evidence="2">Plant hormone metabolism; auxin biosynthesis.</text>
</comment>
<comment type="cofactor">
    <cofactor evidence="1">
        <name>FAD</name>
        <dbReference type="ChEBI" id="CHEBI:57692"/>
    </cofactor>
</comment>
<sequence length="432" mass="47496">MKKTDVIIVGAGASGLMAAYTLANAGKMVVVLEARGRIGGRIHSVNENFSAPTELGAEFVHGDLPVTLNLLKEAGIGSQHVGFEMWQYQNDAFAQTEEFIDGWDEFLQKLNQLENDMPLHDFLEQNFDGAQYAKMRNQVENYVAGYDTADSRDASAFALRNEWNHENEYAQHRVDGGYGTMVNYLANACRNAGTEIHLTNVVHKVSWKSNAVHVTTTDGKQYEADKIIIALPLGVLQAPESAKGALAFNPPIKEHMKAIHDMGFGSVIKILLEFDEVFWEKEAVGADLSNMGFLFSDETVPTYWTQSPVRSRLLTGWLGGPPAYAQKGTSDEAVLQMAMTSLSNIFQTGQEILQDRLVAWHVANWTAESYTRGSYAYDKVESPQARKVLLQPVDGTLYFTGEYLYDGPAMGTVEAALTSGKNAAEMALKGGS</sequence>
<reference evidence="10 11" key="1">
    <citation type="submission" date="2024-04" db="EMBL/GenBank/DDBJ databases">
        <title>Flavobacterium sp. DGU11 16S ribosomal RNA gene Genome sequencing and assembly.</title>
        <authorList>
            <person name="Park S."/>
        </authorList>
    </citation>
    <scope>NUCLEOTIDE SEQUENCE [LARGE SCALE GENOMIC DNA]</scope>
    <source>
        <strain evidence="10 11">DGU11</strain>
    </source>
</reference>
<evidence type="ECO:0000256" key="5">
    <source>
        <dbReference type="ARBA" id="ARBA00017871"/>
    </source>
</evidence>
<dbReference type="RefSeq" id="WP_341698043.1">
    <property type="nucleotide sequence ID" value="NZ_JBBYHR010000009.1"/>
</dbReference>
<protein>
    <recommendedName>
        <fullName evidence="5">Tryptophan 2-monooxygenase</fullName>
        <ecNumber evidence="4">1.13.12.3</ecNumber>
    </recommendedName>
</protein>
<dbReference type="SUPFAM" id="SSF54373">
    <property type="entry name" value="FAD-linked reductases, C-terminal domain"/>
    <property type="match status" value="1"/>
</dbReference>
<comment type="catalytic activity">
    <reaction evidence="8">
        <text>L-tryptophan + O2 = indole-3-acetamide + CO2 + H2O</text>
        <dbReference type="Rhea" id="RHEA:16165"/>
        <dbReference type="ChEBI" id="CHEBI:15377"/>
        <dbReference type="ChEBI" id="CHEBI:15379"/>
        <dbReference type="ChEBI" id="CHEBI:16031"/>
        <dbReference type="ChEBI" id="CHEBI:16526"/>
        <dbReference type="ChEBI" id="CHEBI:57912"/>
        <dbReference type="EC" id="1.13.12.3"/>
    </reaction>
</comment>
<dbReference type="InterPro" id="IPR036188">
    <property type="entry name" value="FAD/NAD-bd_sf"/>
</dbReference>
<keyword evidence="6 10" id="KW-0560">Oxidoreductase</keyword>
<organism evidence="10 11">
    <name type="scientific">Flavobacterium arundinis</name>
    <dbReference type="NCBI Taxonomy" id="3139143"/>
    <lineage>
        <taxon>Bacteria</taxon>
        <taxon>Pseudomonadati</taxon>
        <taxon>Bacteroidota</taxon>
        <taxon>Flavobacteriia</taxon>
        <taxon>Flavobacteriales</taxon>
        <taxon>Flavobacteriaceae</taxon>
        <taxon>Flavobacterium</taxon>
    </lineage>
</organism>
<evidence type="ECO:0000256" key="1">
    <source>
        <dbReference type="ARBA" id="ARBA00001974"/>
    </source>
</evidence>
<dbReference type="SUPFAM" id="SSF51905">
    <property type="entry name" value="FAD/NAD(P)-binding domain"/>
    <property type="match status" value="1"/>
</dbReference>
<dbReference type="PANTHER" id="PTHR10742:SF410">
    <property type="entry name" value="LYSINE-SPECIFIC HISTONE DEMETHYLASE 2"/>
    <property type="match status" value="1"/>
</dbReference>
<dbReference type="PRINTS" id="PR00757">
    <property type="entry name" value="AMINEOXDASEF"/>
</dbReference>
<dbReference type="Proteomes" id="UP001464555">
    <property type="component" value="Unassembled WGS sequence"/>
</dbReference>
<dbReference type="EMBL" id="JBBYHR010000009">
    <property type="protein sequence ID" value="MEL1245751.1"/>
    <property type="molecule type" value="Genomic_DNA"/>
</dbReference>
<evidence type="ECO:0000259" key="9">
    <source>
        <dbReference type="Pfam" id="PF01593"/>
    </source>
</evidence>
<dbReference type="PANTHER" id="PTHR10742">
    <property type="entry name" value="FLAVIN MONOAMINE OXIDASE"/>
    <property type="match status" value="1"/>
</dbReference>
<comment type="similarity">
    <text evidence="3">Belongs to the tryptophan 2-monooxygenase family.</text>
</comment>
<dbReference type="Pfam" id="PF01593">
    <property type="entry name" value="Amino_oxidase"/>
    <property type="match status" value="1"/>
</dbReference>
<keyword evidence="11" id="KW-1185">Reference proteome</keyword>
<feature type="domain" description="Amine oxidase" evidence="9">
    <location>
        <begin position="14"/>
        <end position="425"/>
    </location>
</feature>
<dbReference type="Gene3D" id="3.50.50.60">
    <property type="entry name" value="FAD/NAD(P)-binding domain"/>
    <property type="match status" value="1"/>
</dbReference>
<dbReference type="InterPro" id="IPR050281">
    <property type="entry name" value="Flavin_monoamine_oxidase"/>
</dbReference>
<evidence type="ECO:0000256" key="2">
    <source>
        <dbReference type="ARBA" id="ARBA00004814"/>
    </source>
</evidence>
<evidence type="ECO:0000256" key="4">
    <source>
        <dbReference type="ARBA" id="ARBA00012535"/>
    </source>
</evidence>
<evidence type="ECO:0000256" key="8">
    <source>
        <dbReference type="ARBA" id="ARBA00047321"/>
    </source>
</evidence>
<comment type="caution">
    <text evidence="10">The sequence shown here is derived from an EMBL/GenBank/DDBJ whole genome shotgun (WGS) entry which is preliminary data.</text>
</comment>
<dbReference type="EC" id="1.13.12.3" evidence="4"/>
<gene>
    <name evidence="10" type="ORF">AAEO56_15875</name>
</gene>
<evidence type="ECO:0000256" key="6">
    <source>
        <dbReference type="ARBA" id="ARBA00023002"/>
    </source>
</evidence>
<dbReference type="InterPro" id="IPR002937">
    <property type="entry name" value="Amino_oxidase"/>
</dbReference>
<accession>A0ABU9HZZ6</accession>
<dbReference type="GO" id="GO:0016491">
    <property type="term" value="F:oxidoreductase activity"/>
    <property type="evidence" value="ECO:0007669"/>
    <property type="project" value="UniProtKB-KW"/>
</dbReference>
<proteinExistence type="inferred from homology"/>
<evidence type="ECO:0000313" key="11">
    <source>
        <dbReference type="Proteomes" id="UP001464555"/>
    </source>
</evidence>
<name>A0ABU9HZZ6_9FLAO</name>
<keyword evidence="7" id="KW-0073">Auxin biosynthesis</keyword>
<evidence type="ECO:0000313" key="10">
    <source>
        <dbReference type="EMBL" id="MEL1245751.1"/>
    </source>
</evidence>
<dbReference type="InterPro" id="IPR001613">
    <property type="entry name" value="Flavin_amine_oxidase"/>
</dbReference>
<evidence type="ECO:0000256" key="3">
    <source>
        <dbReference type="ARBA" id="ARBA00005833"/>
    </source>
</evidence>